<dbReference type="Gene3D" id="3.30.1520.10">
    <property type="entry name" value="Phox-like domain"/>
    <property type="match status" value="1"/>
</dbReference>
<dbReference type="CDD" id="cd07280">
    <property type="entry name" value="PX_YPT35"/>
    <property type="match status" value="1"/>
</dbReference>
<evidence type="ECO:0000256" key="1">
    <source>
        <dbReference type="ARBA" id="ARBA00004148"/>
    </source>
</evidence>
<evidence type="ECO:0000313" key="13">
    <source>
        <dbReference type="Proteomes" id="UP000807469"/>
    </source>
</evidence>
<keyword evidence="4" id="KW-0926">Vacuole</keyword>
<dbReference type="AlphaFoldDB" id="A0A9P5YUQ2"/>
<feature type="compositionally biased region" description="Polar residues" evidence="10">
    <location>
        <begin position="322"/>
        <end position="336"/>
    </location>
</feature>
<reference evidence="12" key="1">
    <citation type="submission" date="2020-11" db="EMBL/GenBank/DDBJ databases">
        <authorList>
            <consortium name="DOE Joint Genome Institute"/>
            <person name="Ahrendt S."/>
            <person name="Riley R."/>
            <person name="Andreopoulos W."/>
            <person name="Labutti K."/>
            <person name="Pangilinan J."/>
            <person name="Ruiz-Duenas F.J."/>
            <person name="Barrasa J.M."/>
            <person name="Sanchez-Garcia M."/>
            <person name="Camarero S."/>
            <person name="Miyauchi S."/>
            <person name="Serrano A."/>
            <person name="Linde D."/>
            <person name="Babiker R."/>
            <person name="Drula E."/>
            <person name="Ayuso-Fernandez I."/>
            <person name="Pacheco R."/>
            <person name="Padilla G."/>
            <person name="Ferreira P."/>
            <person name="Barriuso J."/>
            <person name="Kellner H."/>
            <person name="Castanera R."/>
            <person name="Alfaro M."/>
            <person name="Ramirez L."/>
            <person name="Pisabarro A.G."/>
            <person name="Kuo A."/>
            <person name="Tritt A."/>
            <person name="Lipzen A."/>
            <person name="He G."/>
            <person name="Yan M."/>
            <person name="Ng V."/>
            <person name="Cullen D."/>
            <person name="Martin F."/>
            <person name="Rosso M.-N."/>
            <person name="Henrissat B."/>
            <person name="Hibbett D."/>
            <person name="Martinez A.T."/>
            <person name="Grigoriev I.V."/>
        </authorList>
    </citation>
    <scope>NUCLEOTIDE SEQUENCE</scope>
    <source>
        <strain evidence="12">CIRM-BRFM 674</strain>
    </source>
</reference>
<dbReference type="GO" id="GO:0005774">
    <property type="term" value="C:vacuolar membrane"/>
    <property type="evidence" value="ECO:0007669"/>
    <property type="project" value="UniProtKB-SubCell"/>
</dbReference>
<organism evidence="12 13">
    <name type="scientific">Pholiota conissans</name>
    <dbReference type="NCBI Taxonomy" id="109636"/>
    <lineage>
        <taxon>Eukaryota</taxon>
        <taxon>Fungi</taxon>
        <taxon>Dikarya</taxon>
        <taxon>Basidiomycota</taxon>
        <taxon>Agaricomycotina</taxon>
        <taxon>Agaricomycetes</taxon>
        <taxon>Agaricomycetidae</taxon>
        <taxon>Agaricales</taxon>
        <taxon>Agaricineae</taxon>
        <taxon>Strophariaceae</taxon>
        <taxon>Pholiota</taxon>
    </lineage>
</organism>
<feature type="domain" description="PX" evidence="11">
    <location>
        <begin position="390"/>
        <end position="501"/>
    </location>
</feature>
<comment type="caution">
    <text evidence="12">The sequence shown here is derived from an EMBL/GenBank/DDBJ whole genome shotgun (WGS) entry which is preliminary data.</text>
</comment>
<dbReference type="Proteomes" id="UP000807469">
    <property type="component" value="Unassembled WGS sequence"/>
</dbReference>
<dbReference type="InterPro" id="IPR001683">
    <property type="entry name" value="PX_dom"/>
</dbReference>
<evidence type="ECO:0000313" key="12">
    <source>
        <dbReference type="EMBL" id="KAF9475483.1"/>
    </source>
</evidence>
<evidence type="ECO:0000256" key="6">
    <source>
        <dbReference type="ARBA" id="ARBA00023136"/>
    </source>
</evidence>
<dbReference type="GO" id="GO:0032266">
    <property type="term" value="F:phosphatidylinositol-3-phosphate binding"/>
    <property type="evidence" value="ECO:0007669"/>
    <property type="project" value="InterPro"/>
</dbReference>
<evidence type="ECO:0000256" key="2">
    <source>
        <dbReference type="ARBA" id="ARBA00004177"/>
    </source>
</evidence>
<evidence type="ECO:0000256" key="4">
    <source>
        <dbReference type="ARBA" id="ARBA00022554"/>
    </source>
</evidence>
<feature type="region of interest" description="Disordered" evidence="10">
    <location>
        <begin position="317"/>
        <end position="342"/>
    </location>
</feature>
<dbReference type="OrthoDB" id="10254720at2759"/>
<evidence type="ECO:0000256" key="8">
    <source>
        <dbReference type="ARBA" id="ARBA00033774"/>
    </source>
</evidence>
<evidence type="ECO:0000259" key="11">
    <source>
        <dbReference type="PROSITE" id="PS50195"/>
    </source>
</evidence>
<keyword evidence="5" id="KW-0967">Endosome</keyword>
<name>A0A9P5YUQ2_9AGAR</name>
<evidence type="ECO:0000256" key="9">
    <source>
        <dbReference type="ARBA" id="ARBA00033785"/>
    </source>
</evidence>
<protein>
    <recommendedName>
        <fullName evidence="8">Endosomal/vacuolar adapter protein YPT35</fullName>
    </recommendedName>
    <alternativeName>
        <fullName evidence="9">PX domain-containing protein YPT35</fullName>
    </alternativeName>
</protein>
<comment type="similarity">
    <text evidence="3">Belongs to the YPT35 family.</text>
</comment>
<keyword evidence="6" id="KW-0472">Membrane</keyword>
<keyword evidence="13" id="KW-1185">Reference proteome</keyword>
<proteinExistence type="inferred from homology"/>
<dbReference type="PROSITE" id="PS50195">
    <property type="entry name" value="PX"/>
    <property type="match status" value="1"/>
</dbReference>
<evidence type="ECO:0000256" key="3">
    <source>
        <dbReference type="ARBA" id="ARBA00007426"/>
    </source>
</evidence>
<accession>A0A9P5YUQ2</accession>
<dbReference type="SUPFAM" id="SSF64268">
    <property type="entry name" value="PX domain"/>
    <property type="match status" value="1"/>
</dbReference>
<comment type="function">
    <text evidence="7">Recruits the lipid transfer protein VPS13 to endosomal and vacuolar membranes.</text>
</comment>
<dbReference type="InterPro" id="IPR036871">
    <property type="entry name" value="PX_dom_sf"/>
</dbReference>
<dbReference type="EMBL" id="MU155331">
    <property type="protein sequence ID" value="KAF9475483.1"/>
    <property type="molecule type" value="Genomic_DNA"/>
</dbReference>
<sequence>MDGIVQAFMRSQNTICTTTKQYICIVLWFGDANFGLAVYPQSPPNGVGCLLRSLYLGHYACFVEGRHLVVAFDSHVLNHRGISEFLIVSILALLLNILPSFRTHCLPSFVSLESRGHSLPLCPLFIQLHDNVQWFERSLIVQIMLQTHDSLWKSWMKDTICRLGGSFACQLAAAFKPYHAEYCHAKRWSARTNTDVGQKTRADLEEEVHPEPVASHCLSLHFSSAIRLLGLNVNPSTQALTQALIIMQSSGSTSTESPLSDTYDKNETLNGAAGQHPFARTTARLELIPPSTSVDGIDVEEESRLYDDLCRTYEDETDDFTRSNTPVKSGGPSIQNPKLKKSKSVRPHSFLAAESIFSADIFLSDNTGPSSSSSSPLFAQDVTITGWTTVGDRSRKGGPAGGLRGAGAYIAYDCAIVTREGTTMHILKRYTAFEELNDRLKRTLPPPLLPFLPTLPPKAPLARFRPTFLDSRRKLLQFWLASVLLHPEIGGRDVVRDWVLS</sequence>
<dbReference type="Pfam" id="PF00787">
    <property type="entry name" value="PX"/>
    <property type="match status" value="1"/>
</dbReference>
<evidence type="ECO:0000256" key="7">
    <source>
        <dbReference type="ARBA" id="ARBA00033728"/>
    </source>
</evidence>
<dbReference type="InterPro" id="IPR037917">
    <property type="entry name" value="Ypt35_PX"/>
</dbReference>
<evidence type="ECO:0000256" key="5">
    <source>
        <dbReference type="ARBA" id="ARBA00022753"/>
    </source>
</evidence>
<dbReference type="GO" id="GO:0010008">
    <property type="term" value="C:endosome membrane"/>
    <property type="evidence" value="ECO:0007669"/>
    <property type="project" value="UniProtKB-SubCell"/>
</dbReference>
<gene>
    <name evidence="12" type="ORF">BDN70DRAFT_898149</name>
</gene>
<comment type="subcellular location">
    <subcellularLocation>
        <location evidence="2">Endosome</location>
    </subcellularLocation>
    <subcellularLocation>
        <location evidence="1">Vacuole membrane</location>
        <topology evidence="1">Peripheral membrane protein</topology>
    </subcellularLocation>
</comment>
<evidence type="ECO:0000256" key="10">
    <source>
        <dbReference type="SAM" id="MobiDB-lite"/>
    </source>
</evidence>